<accession>A0A1N7K3M1</accession>
<evidence type="ECO:0000313" key="2">
    <source>
        <dbReference type="EMBL" id="SIS56195.1"/>
    </source>
</evidence>
<feature type="transmembrane region" description="Helical" evidence="1">
    <location>
        <begin position="60"/>
        <end position="81"/>
    </location>
</feature>
<dbReference type="Proteomes" id="UP000186292">
    <property type="component" value="Unassembled WGS sequence"/>
</dbReference>
<reference evidence="3" key="1">
    <citation type="submission" date="2017-01" db="EMBL/GenBank/DDBJ databases">
        <authorList>
            <person name="Varghese N."/>
            <person name="Submissions S."/>
        </authorList>
    </citation>
    <scope>NUCLEOTIDE SEQUENCE [LARGE SCALE GENOMIC DNA]</scope>
    <source>
        <strain evidence="3">DSM 44531</strain>
    </source>
</reference>
<name>A0A1N7K3M1_9CORY</name>
<dbReference type="EMBL" id="FTOF01000014">
    <property type="protein sequence ID" value="SIS56195.1"/>
    <property type="molecule type" value="Genomic_DNA"/>
</dbReference>
<gene>
    <name evidence="2" type="ORF">SAMN05444817_1141</name>
</gene>
<keyword evidence="3" id="KW-1185">Reference proteome</keyword>
<keyword evidence="1" id="KW-1133">Transmembrane helix</keyword>
<organism evidence="2 3">
    <name type="scientific">Corynebacterium appendicis CIP 107643</name>
    <dbReference type="NCBI Taxonomy" id="1161099"/>
    <lineage>
        <taxon>Bacteria</taxon>
        <taxon>Bacillati</taxon>
        <taxon>Actinomycetota</taxon>
        <taxon>Actinomycetes</taxon>
        <taxon>Mycobacteriales</taxon>
        <taxon>Corynebacteriaceae</taxon>
        <taxon>Corynebacterium</taxon>
    </lineage>
</organism>
<keyword evidence="1" id="KW-0812">Transmembrane</keyword>
<protein>
    <submittedName>
        <fullName evidence="2">Uncharacterized protein</fullName>
    </submittedName>
</protein>
<proteinExistence type="predicted"/>
<sequence>MGTAFRADLHWEVWRDERGKWVKRKKSGPNLDLEIRKAMKETGVKIAPFRFKEQDLGTQIGCVFGALGLSMPLVILFVALVL</sequence>
<keyword evidence="1" id="KW-0472">Membrane</keyword>
<dbReference type="AlphaFoldDB" id="A0A1N7K3M1"/>
<evidence type="ECO:0000256" key="1">
    <source>
        <dbReference type="SAM" id="Phobius"/>
    </source>
</evidence>
<evidence type="ECO:0000313" key="3">
    <source>
        <dbReference type="Proteomes" id="UP000186292"/>
    </source>
</evidence>